<comment type="subcellular location">
    <subcellularLocation>
        <location evidence="2">Endoplasmic reticulum</location>
    </subcellularLocation>
    <subcellularLocation>
        <location evidence="3">Membrane</location>
    </subcellularLocation>
    <subcellularLocation>
        <location evidence="1">Mitochondrion</location>
    </subcellularLocation>
</comment>
<dbReference type="AlphaFoldDB" id="A0A2R6WW19"/>
<dbReference type="EMBL" id="KZ772725">
    <property type="protein sequence ID" value="PTQ38048.1"/>
    <property type="molecule type" value="Genomic_DNA"/>
</dbReference>
<evidence type="ECO:0000256" key="1">
    <source>
        <dbReference type="ARBA" id="ARBA00004173"/>
    </source>
</evidence>
<dbReference type="GO" id="GO:0005783">
    <property type="term" value="C:endoplasmic reticulum"/>
    <property type="evidence" value="ECO:0007669"/>
    <property type="project" value="UniProtKB-SubCell"/>
</dbReference>
<evidence type="ECO:0000256" key="2">
    <source>
        <dbReference type="ARBA" id="ARBA00004240"/>
    </source>
</evidence>
<keyword evidence="8" id="KW-1185">Reference proteome</keyword>
<dbReference type="GO" id="GO:0005739">
    <property type="term" value="C:mitochondrion"/>
    <property type="evidence" value="ECO:0007669"/>
    <property type="project" value="UniProtKB-SubCell"/>
</dbReference>
<dbReference type="Proteomes" id="UP000244005">
    <property type="component" value="Unassembled WGS sequence"/>
</dbReference>
<dbReference type="GO" id="GO:0016020">
    <property type="term" value="C:membrane"/>
    <property type="evidence" value="ECO:0007669"/>
    <property type="project" value="UniProtKB-SubCell"/>
</dbReference>
<dbReference type="PANTHER" id="PTHR48182:SF2">
    <property type="entry name" value="PROTEIN SERAC1"/>
    <property type="match status" value="1"/>
</dbReference>
<evidence type="ECO:0000313" key="7">
    <source>
        <dbReference type="EMBL" id="PTQ38048.1"/>
    </source>
</evidence>
<sequence length="326" mass="37250">MSSDRRAEIMVPNNQEEKINDSLYELSARRDQEPDIDIIFFHGLQVNLPFVGTKHSDAYKSSWACMSDPSVCWLQQWLGPDLLQEGTRARVFSISYDSSAFQTSTSGRADLHLISENLMNDIVFFRRSRLRGYRIGENWPVVLVGHSLGGLVLKHFVIEAQKRKDWLQRDPSAGANLQTVTDFLSNIRGVFYYSTPHNGAALAELMQFWPGKTSPVVQFLRVLSKDSARLNSDFSTWRRLAAVQAWTLFEQNKTSFLGFHKLVVKEGSARYDSDNVRSAAADHFSICKPKFKRDVQYEWLVQFLEVILASWATRKSGPAHDVRTHD</sequence>
<dbReference type="InterPro" id="IPR029058">
    <property type="entry name" value="AB_hydrolase_fold"/>
</dbReference>
<evidence type="ECO:0000256" key="3">
    <source>
        <dbReference type="ARBA" id="ARBA00004370"/>
    </source>
</evidence>
<dbReference type="OrthoDB" id="427518at2759"/>
<evidence type="ECO:0000313" key="8">
    <source>
        <dbReference type="Proteomes" id="UP000244005"/>
    </source>
</evidence>
<protein>
    <submittedName>
        <fullName evidence="7">Uncharacterized protein</fullName>
    </submittedName>
</protein>
<dbReference type="PANTHER" id="PTHR48182">
    <property type="entry name" value="PROTEIN SERAC1"/>
    <property type="match status" value="1"/>
</dbReference>
<dbReference type="SUPFAM" id="SSF53474">
    <property type="entry name" value="alpha/beta-Hydrolases"/>
    <property type="match status" value="1"/>
</dbReference>
<dbReference type="Gramene" id="Mp6g06900.1">
    <property type="protein sequence ID" value="Mp6g06900.1.cds"/>
    <property type="gene ID" value="Mp6g06900"/>
</dbReference>
<gene>
    <name evidence="7" type="ORF">MARPO_0053s0005</name>
</gene>
<name>A0A2R6WW19_MARPO</name>
<organism evidence="7 8">
    <name type="scientific">Marchantia polymorpha</name>
    <name type="common">Common liverwort</name>
    <name type="synonym">Marchantia aquatica</name>
    <dbReference type="NCBI Taxonomy" id="3197"/>
    <lineage>
        <taxon>Eukaryota</taxon>
        <taxon>Viridiplantae</taxon>
        <taxon>Streptophyta</taxon>
        <taxon>Embryophyta</taxon>
        <taxon>Marchantiophyta</taxon>
        <taxon>Marchantiopsida</taxon>
        <taxon>Marchantiidae</taxon>
        <taxon>Marchantiales</taxon>
        <taxon>Marchantiaceae</taxon>
        <taxon>Marchantia</taxon>
    </lineage>
</organism>
<proteinExistence type="predicted"/>
<evidence type="ECO:0000256" key="5">
    <source>
        <dbReference type="ARBA" id="ARBA00023128"/>
    </source>
</evidence>
<reference evidence="8" key="1">
    <citation type="journal article" date="2017" name="Cell">
        <title>Insights into land plant evolution garnered from the Marchantia polymorpha genome.</title>
        <authorList>
            <person name="Bowman J.L."/>
            <person name="Kohchi T."/>
            <person name="Yamato K.T."/>
            <person name="Jenkins J."/>
            <person name="Shu S."/>
            <person name="Ishizaki K."/>
            <person name="Yamaoka S."/>
            <person name="Nishihama R."/>
            <person name="Nakamura Y."/>
            <person name="Berger F."/>
            <person name="Adam C."/>
            <person name="Aki S.S."/>
            <person name="Althoff F."/>
            <person name="Araki T."/>
            <person name="Arteaga-Vazquez M.A."/>
            <person name="Balasubrmanian S."/>
            <person name="Barry K."/>
            <person name="Bauer D."/>
            <person name="Boehm C.R."/>
            <person name="Briginshaw L."/>
            <person name="Caballero-Perez J."/>
            <person name="Catarino B."/>
            <person name="Chen F."/>
            <person name="Chiyoda S."/>
            <person name="Chovatia M."/>
            <person name="Davies K.M."/>
            <person name="Delmans M."/>
            <person name="Demura T."/>
            <person name="Dierschke T."/>
            <person name="Dolan L."/>
            <person name="Dorantes-Acosta A.E."/>
            <person name="Eklund D.M."/>
            <person name="Florent S.N."/>
            <person name="Flores-Sandoval E."/>
            <person name="Fujiyama A."/>
            <person name="Fukuzawa H."/>
            <person name="Galik B."/>
            <person name="Grimanelli D."/>
            <person name="Grimwood J."/>
            <person name="Grossniklaus U."/>
            <person name="Hamada T."/>
            <person name="Haseloff J."/>
            <person name="Hetherington A.J."/>
            <person name="Higo A."/>
            <person name="Hirakawa Y."/>
            <person name="Hundley H.N."/>
            <person name="Ikeda Y."/>
            <person name="Inoue K."/>
            <person name="Inoue S.I."/>
            <person name="Ishida S."/>
            <person name="Jia Q."/>
            <person name="Kakita M."/>
            <person name="Kanazawa T."/>
            <person name="Kawai Y."/>
            <person name="Kawashima T."/>
            <person name="Kennedy M."/>
            <person name="Kinose K."/>
            <person name="Kinoshita T."/>
            <person name="Kohara Y."/>
            <person name="Koide E."/>
            <person name="Komatsu K."/>
            <person name="Kopischke S."/>
            <person name="Kubo M."/>
            <person name="Kyozuka J."/>
            <person name="Lagercrantz U."/>
            <person name="Lin S.S."/>
            <person name="Lindquist E."/>
            <person name="Lipzen A.M."/>
            <person name="Lu C.W."/>
            <person name="De Luna E."/>
            <person name="Martienssen R.A."/>
            <person name="Minamino N."/>
            <person name="Mizutani M."/>
            <person name="Mizutani M."/>
            <person name="Mochizuki N."/>
            <person name="Monte I."/>
            <person name="Mosher R."/>
            <person name="Nagasaki H."/>
            <person name="Nakagami H."/>
            <person name="Naramoto S."/>
            <person name="Nishitani K."/>
            <person name="Ohtani M."/>
            <person name="Okamoto T."/>
            <person name="Okumura M."/>
            <person name="Phillips J."/>
            <person name="Pollak B."/>
            <person name="Reinders A."/>
            <person name="Rovekamp M."/>
            <person name="Sano R."/>
            <person name="Sawa S."/>
            <person name="Schmid M.W."/>
            <person name="Shirakawa M."/>
            <person name="Solano R."/>
            <person name="Spunde A."/>
            <person name="Suetsugu N."/>
            <person name="Sugano S."/>
            <person name="Sugiyama A."/>
            <person name="Sun R."/>
            <person name="Suzuki Y."/>
            <person name="Takenaka M."/>
            <person name="Takezawa D."/>
            <person name="Tomogane H."/>
            <person name="Tsuzuki M."/>
            <person name="Ueda T."/>
            <person name="Umeda M."/>
            <person name="Ward J.M."/>
            <person name="Watanabe Y."/>
            <person name="Yazaki K."/>
            <person name="Yokoyama R."/>
            <person name="Yoshitake Y."/>
            <person name="Yotsui I."/>
            <person name="Zachgo S."/>
            <person name="Schmutz J."/>
        </authorList>
    </citation>
    <scope>NUCLEOTIDE SEQUENCE [LARGE SCALE GENOMIC DNA]</scope>
    <source>
        <strain evidence="8">Tak-1</strain>
    </source>
</reference>
<keyword evidence="5" id="KW-0496">Mitochondrion</keyword>
<keyword evidence="6" id="KW-0472">Membrane</keyword>
<evidence type="ECO:0000256" key="4">
    <source>
        <dbReference type="ARBA" id="ARBA00022824"/>
    </source>
</evidence>
<evidence type="ECO:0000256" key="6">
    <source>
        <dbReference type="ARBA" id="ARBA00023136"/>
    </source>
</evidence>
<keyword evidence="4" id="KW-0256">Endoplasmic reticulum</keyword>
<dbReference type="InterPro" id="IPR052374">
    <property type="entry name" value="SERAC1"/>
</dbReference>
<dbReference type="Gene3D" id="3.40.50.1820">
    <property type="entry name" value="alpha/beta hydrolase"/>
    <property type="match status" value="1"/>
</dbReference>
<accession>A0A2R6WW19</accession>